<evidence type="ECO:0000313" key="9">
    <source>
        <dbReference type="Proteomes" id="UP001501410"/>
    </source>
</evidence>
<dbReference type="SMART" id="SM00421">
    <property type="entry name" value="HTH_LUXR"/>
    <property type="match status" value="1"/>
</dbReference>
<evidence type="ECO:0000256" key="1">
    <source>
        <dbReference type="ARBA" id="ARBA00022553"/>
    </source>
</evidence>
<dbReference type="InterPro" id="IPR001789">
    <property type="entry name" value="Sig_transdc_resp-reg_receiver"/>
</dbReference>
<dbReference type="PROSITE" id="PS00622">
    <property type="entry name" value="HTH_LUXR_1"/>
    <property type="match status" value="1"/>
</dbReference>
<gene>
    <name evidence="8" type="ORF">GCM10023092_21090</name>
</gene>
<dbReference type="PRINTS" id="PR00038">
    <property type="entry name" value="HTHLUXR"/>
</dbReference>
<evidence type="ECO:0000256" key="4">
    <source>
        <dbReference type="ARBA" id="ARBA00023163"/>
    </source>
</evidence>
<dbReference type="CDD" id="cd17535">
    <property type="entry name" value="REC_NarL-like"/>
    <property type="match status" value="1"/>
</dbReference>
<dbReference type="SUPFAM" id="SSF52172">
    <property type="entry name" value="CheY-like"/>
    <property type="match status" value="1"/>
</dbReference>
<dbReference type="InterPro" id="IPR016032">
    <property type="entry name" value="Sig_transdc_resp-reg_C-effctor"/>
</dbReference>
<evidence type="ECO:0000259" key="6">
    <source>
        <dbReference type="PROSITE" id="PS50043"/>
    </source>
</evidence>
<dbReference type="SUPFAM" id="SSF46894">
    <property type="entry name" value="C-terminal effector domain of the bipartite response regulators"/>
    <property type="match status" value="1"/>
</dbReference>
<keyword evidence="2" id="KW-0805">Transcription regulation</keyword>
<evidence type="ECO:0000259" key="7">
    <source>
        <dbReference type="PROSITE" id="PS50110"/>
    </source>
</evidence>
<sequence>MISVFIVEDRVEQQIYLRAILGSDHNFELLGIAKYGHEAQKQILKYQPDVVMIDIGLPDISGIDVVRNMKPLCENTKFMVLTVHEEDENVFEALKAGAQSYIVKKSKPYQILDGIRELHAGESPISSCIAVKLLQYFPSKIPEAEQSADVNVTPKEKDILDLLAKGHSYLEISSLCYISVKTLKWHIHNIYRKLHANNRTEALNKYFGR</sequence>
<keyword evidence="1 5" id="KW-0597">Phosphoprotein</keyword>
<dbReference type="Gene3D" id="3.40.50.2300">
    <property type="match status" value="1"/>
</dbReference>
<dbReference type="PROSITE" id="PS50043">
    <property type="entry name" value="HTH_LUXR_2"/>
    <property type="match status" value="1"/>
</dbReference>
<dbReference type="Pfam" id="PF00072">
    <property type="entry name" value="Response_reg"/>
    <property type="match status" value="1"/>
</dbReference>
<name>A0ABP8MU86_9BACT</name>
<feature type="domain" description="Response regulatory" evidence="7">
    <location>
        <begin position="3"/>
        <end position="119"/>
    </location>
</feature>
<dbReference type="CDD" id="cd06170">
    <property type="entry name" value="LuxR_C_like"/>
    <property type="match status" value="1"/>
</dbReference>
<dbReference type="InterPro" id="IPR058245">
    <property type="entry name" value="NreC/VraR/RcsB-like_REC"/>
</dbReference>
<evidence type="ECO:0000256" key="5">
    <source>
        <dbReference type="PROSITE-ProRule" id="PRU00169"/>
    </source>
</evidence>
<dbReference type="Proteomes" id="UP001501410">
    <property type="component" value="Unassembled WGS sequence"/>
</dbReference>
<dbReference type="RefSeq" id="WP_344826595.1">
    <property type="nucleotide sequence ID" value="NZ_BAABEZ010000022.1"/>
</dbReference>
<dbReference type="PROSITE" id="PS50110">
    <property type="entry name" value="RESPONSE_REGULATORY"/>
    <property type="match status" value="1"/>
</dbReference>
<dbReference type="SMART" id="SM00448">
    <property type="entry name" value="REC"/>
    <property type="match status" value="1"/>
</dbReference>
<protein>
    <submittedName>
        <fullName evidence="8">Response regulator transcription factor</fullName>
    </submittedName>
</protein>
<reference evidence="9" key="1">
    <citation type="journal article" date="2019" name="Int. J. Syst. Evol. Microbiol.">
        <title>The Global Catalogue of Microorganisms (GCM) 10K type strain sequencing project: providing services to taxonomists for standard genome sequencing and annotation.</title>
        <authorList>
            <consortium name="The Broad Institute Genomics Platform"/>
            <consortium name="The Broad Institute Genome Sequencing Center for Infectious Disease"/>
            <person name="Wu L."/>
            <person name="Ma J."/>
        </authorList>
    </citation>
    <scope>NUCLEOTIDE SEQUENCE [LARGE SCALE GENOMIC DNA]</scope>
    <source>
        <strain evidence="9">JCM 31921</strain>
    </source>
</reference>
<accession>A0ABP8MU86</accession>
<evidence type="ECO:0000256" key="2">
    <source>
        <dbReference type="ARBA" id="ARBA00023015"/>
    </source>
</evidence>
<dbReference type="InterPro" id="IPR000792">
    <property type="entry name" value="Tscrpt_reg_LuxR_C"/>
</dbReference>
<evidence type="ECO:0000313" key="8">
    <source>
        <dbReference type="EMBL" id="GAA4456185.1"/>
    </source>
</evidence>
<proteinExistence type="predicted"/>
<dbReference type="Pfam" id="PF00196">
    <property type="entry name" value="GerE"/>
    <property type="match status" value="1"/>
</dbReference>
<evidence type="ECO:0000256" key="3">
    <source>
        <dbReference type="ARBA" id="ARBA00023125"/>
    </source>
</evidence>
<feature type="modified residue" description="4-aspartylphosphate" evidence="5">
    <location>
        <position position="54"/>
    </location>
</feature>
<keyword evidence="3" id="KW-0238">DNA-binding</keyword>
<comment type="caution">
    <text evidence="8">The sequence shown here is derived from an EMBL/GenBank/DDBJ whole genome shotgun (WGS) entry which is preliminary data.</text>
</comment>
<dbReference type="InterPro" id="IPR011006">
    <property type="entry name" value="CheY-like_superfamily"/>
</dbReference>
<dbReference type="InterPro" id="IPR039420">
    <property type="entry name" value="WalR-like"/>
</dbReference>
<feature type="domain" description="HTH luxR-type" evidence="6">
    <location>
        <begin position="145"/>
        <end position="209"/>
    </location>
</feature>
<dbReference type="PANTHER" id="PTHR43214">
    <property type="entry name" value="TWO-COMPONENT RESPONSE REGULATOR"/>
    <property type="match status" value="1"/>
</dbReference>
<keyword evidence="4" id="KW-0804">Transcription</keyword>
<organism evidence="8 9">
    <name type="scientific">Rurimicrobium arvi</name>
    <dbReference type="NCBI Taxonomy" id="2049916"/>
    <lineage>
        <taxon>Bacteria</taxon>
        <taxon>Pseudomonadati</taxon>
        <taxon>Bacteroidota</taxon>
        <taxon>Chitinophagia</taxon>
        <taxon>Chitinophagales</taxon>
        <taxon>Chitinophagaceae</taxon>
        <taxon>Rurimicrobium</taxon>
    </lineage>
</organism>
<dbReference type="PANTHER" id="PTHR43214:SF41">
    <property type="entry name" value="NITRATE_NITRITE RESPONSE REGULATOR PROTEIN NARP"/>
    <property type="match status" value="1"/>
</dbReference>
<dbReference type="EMBL" id="BAABEZ010000022">
    <property type="protein sequence ID" value="GAA4456185.1"/>
    <property type="molecule type" value="Genomic_DNA"/>
</dbReference>
<keyword evidence="9" id="KW-1185">Reference proteome</keyword>